<dbReference type="EMBL" id="CAAALY010060463">
    <property type="protein sequence ID" value="VEL23175.1"/>
    <property type="molecule type" value="Genomic_DNA"/>
</dbReference>
<evidence type="ECO:0000313" key="1">
    <source>
        <dbReference type="EMBL" id="VEL23175.1"/>
    </source>
</evidence>
<dbReference type="Proteomes" id="UP000784294">
    <property type="component" value="Unassembled WGS sequence"/>
</dbReference>
<proteinExistence type="predicted"/>
<protein>
    <submittedName>
        <fullName evidence="1">Uncharacterized protein</fullName>
    </submittedName>
</protein>
<sequence>MVTHNLRSRLPEAFGPRSLNGAILSKLQTYTLQSSFVFPRIAKIGSHDGCLPAPPSSSTNATDTAAFEAMVENGRGPICPGQLLCRLLLLRHGLMHPSLVSIRKSERLSFEAYAKLRQHFLARMAQVF</sequence>
<gene>
    <name evidence="1" type="ORF">PXEA_LOCUS16615</name>
</gene>
<evidence type="ECO:0000313" key="2">
    <source>
        <dbReference type="Proteomes" id="UP000784294"/>
    </source>
</evidence>
<name>A0A3S5BGC4_9PLAT</name>
<reference evidence="1" key="1">
    <citation type="submission" date="2018-11" db="EMBL/GenBank/DDBJ databases">
        <authorList>
            <consortium name="Pathogen Informatics"/>
        </authorList>
    </citation>
    <scope>NUCLEOTIDE SEQUENCE</scope>
</reference>
<dbReference type="AlphaFoldDB" id="A0A3S5BGC4"/>
<comment type="caution">
    <text evidence="1">The sequence shown here is derived from an EMBL/GenBank/DDBJ whole genome shotgun (WGS) entry which is preliminary data.</text>
</comment>
<accession>A0A3S5BGC4</accession>
<organism evidence="1 2">
    <name type="scientific">Protopolystoma xenopodis</name>
    <dbReference type="NCBI Taxonomy" id="117903"/>
    <lineage>
        <taxon>Eukaryota</taxon>
        <taxon>Metazoa</taxon>
        <taxon>Spiralia</taxon>
        <taxon>Lophotrochozoa</taxon>
        <taxon>Platyhelminthes</taxon>
        <taxon>Monogenea</taxon>
        <taxon>Polyopisthocotylea</taxon>
        <taxon>Polystomatidea</taxon>
        <taxon>Polystomatidae</taxon>
        <taxon>Protopolystoma</taxon>
    </lineage>
</organism>
<keyword evidence="2" id="KW-1185">Reference proteome</keyword>